<keyword evidence="1" id="KW-0472">Membrane</keyword>
<sequence>MRLHPVPLVFLILYIVICGLPPLSVYPDLNTTWSFLMIIRITYGLFPCDSSLTPFPPSLTFFPM</sequence>
<reference evidence="2" key="2">
    <citation type="journal article" date="2015" name="Data Brief">
        <title>Shoot transcriptome of the giant reed, Arundo donax.</title>
        <authorList>
            <person name="Barrero R.A."/>
            <person name="Guerrero F.D."/>
            <person name="Moolhuijzen P."/>
            <person name="Goolsby J.A."/>
            <person name="Tidwell J."/>
            <person name="Bellgard S.E."/>
            <person name="Bellgard M.I."/>
        </authorList>
    </citation>
    <scope>NUCLEOTIDE SEQUENCE</scope>
    <source>
        <tissue evidence="2">Shoot tissue taken approximately 20 cm above the soil surface</tissue>
    </source>
</reference>
<proteinExistence type="predicted"/>
<name>A0A0A8YHV2_ARUDO</name>
<keyword evidence="1" id="KW-0812">Transmembrane</keyword>
<keyword evidence="1" id="KW-1133">Transmembrane helix</keyword>
<accession>A0A0A8YHV2</accession>
<reference evidence="2" key="1">
    <citation type="submission" date="2014-09" db="EMBL/GenBank/DDBJ databases">
        <authorList>
            <person name="Magalhaes I.L.F."/>
            <person name="Oliveira U."/>
            <person name="Santos F.R."/>
            <person name="Vidigal T.H.D.A."/>
            <person name="Brescovit A.D."/>
            <person name="Santos A.J."/>
        </authorList>
    </citation>
    <scope>NUCLEOTIDE SEQUENCE</scope>
    <source>
        <tissue evidence="2">Shoot tissue taken approximately 20 cm above the soil surface</tissue>
    </source>
</reference>
<protein>
    <submittedName>
        <fullName evidence="2">Uncharacterized protein</fullName>
    </submittedName>
</protein>
<evidence type="ECO:0000313" key="2">
    <source>
        <dbReference type="EMBL" id="JAD22272.1"/>
    </source>
</evidence>
<evidence type="ECO:0000256" key="1">
    <source>
        <dbReference type="SAM" id="Phobius"/>
    </source>
</evidence>
<dbReference type="AlphaFoldDB" id="A0A0A8YHV2"/>
<dbReference type="EMBL" id="GBRH01275623">
    <property type="protein sequence ID" value="JAD22272.1"/>
    <property type="molecule type" value="Transcribed_RNA"/>
</dbReference>
<feature type="transmembrane region" description="Helical" evidence="1">
    <location>
        <begin position="6"/>
        <end position="26"/>
    </location>
</feature>
<organism evidence="2">
    <name type="scientific">Arundo donax</name>
    <name type="common">Giant reed</name>
    <name type="synonym">Donax arundinaceus</name>
    <dbReference type="NCBI Taxonomy" id="35708"/>
    <lineage>
        <taxon>Eukaryota</taxon>
        <taxon>Viridiplantae</taxon>
        <taxon>Streptophyta</taxon>
        <taxon>Embryophyta</taxon>
        <taxon>Tracheophyta</taxon>
        <taxon>Spermatophyta</taxon>
        <taxon>Magnoliopsida</taxon>
        <taxon>Liliopsida</taxon>
        <taxon>Poales</taxon>
        <taxon>Poaceae</taxon>
        <taxon>PACMAD clade</taxon>
        <taxon>Arundinoideae</taxon>
        <taxon>Arundineae</taxon>
        <taxon>Arundo</taxon>
    </lineage>
</organism>